<dbReference type="InterPro" id="IPR052529">
    <property type="entry name" value="Bact_Transport_Assoc"/>
</dbReference>
<accession>A0ABY8H752</accession>
<evidence type="ECO:0000259" key="3">
    <source>
        <dbReference type="Pfam" id="PF01757"/>
    </source>
</evidence>
<feature type="transmembrane region" description="Helical" evidence="2">
    <location>
        <begin position="126"/>
        <end position="142"/>
    </location>
</feature>
<feature type="transmembrane region" description="Helical" evidence="2">
    <location>
        <begin position="193"/>
        <end position="214"/>
    </location>
</feature>
<gene>
    <name evidence="4" type="ORF">P8192_02355</name>
</gene>
<feature type="transmembrane region" description="Helical" evidence="2">
    <location>
        <begin position="103"/>
        <end position="120"/>
    </location>
</feature>
<evidence type="ECO:0000313" key="5">
    <source>
        <dbReference type="Proteomes" id="UP001219037"/>
    </source>
</evidence>
<dbReference type="PANTHER" id="PTHR30590">
    <property type="entry name" value="INNER MEMBRANE PROTEIN"/>
    <property type="match status" value="1"/>
</dbReference>
<feature type="transmembrane region" description="Helical" evidence="2">
    <location>
        <begin position="336"/>
        <end position="354"/>
    </location>
</feature>
<feature type="region of interest" description="Disordered" evidence="1">
    <location>
        <begin position="1"/>
        <end position="28"/>
    </location>
</feature>
<evidence type="ECO:0000256" key="1">
    <source>
        <dbReference type="SAM" id="MobiDB-lite"/>
    </source>
</evidence>
<feature type="domain" description="Acyltransferase 3" evidence="3">
    <location>
        <begin position="125"/>
        <end position="331"/>
    </location>
</feature>
<name>A0ABY8H752_9MICC</name>
<keyword evidence="5" id="KW-1185">Reference proteome</keyword>
<evidence type="ECO:0000313" key="4">
    <source>
        <dbReference type="EMBL" id="WFP16987.1"/>
    </source>
</evidence>
<feature type="transmembrane region" description="Helical" evidence="2">
    <location>
        <begin position="271"/>
        <end position="292"/>
    </location>
</feature>
<dbReference type="InterPro" id="IPR002656">
    <property type="entry name" value="Acyl_transf_3_dom"/>
</dbReference>
<feature type="compositionally biased region" description="Low complexity" evidence="1">
    <location>
        <begin position="14"/>
        <end position="26"/>
    </location>
</feature>
<keyword evidence="2" id="KW-0812">Transmembrane</keyword>
<evidence type="ECO:0000256" key="2">
    <source>
        <dbReference type="SAM" id="Phobius"/>
    </source>
</evidence>
<feature type="transmembrane region" description="Helical" evidence="2">
    <location>
        <begin position="72"/>
        <end position="91"/>
    </location>
</feature>
<reference evidence="4 5" key="1">
    <citation type="submission" date="2023-04" db="EMBL/GenBank/DDBJ databases">
        <title>Funneling lignin-derived compounds into biodiesel using alkali-halophilic Citricoccus sp. P2.</title>
        <authorList>
            <person name="Luo C.-B."/>
        </authorList>
    </citation>
    <scope>NUCLEOTIDE SEQUENCE [LARGE SCALE GENOMIC DNA]</scope>
    <source>
        <strain evidence="4 5">P2</strain>
    </source>
</reference>
<keyword evidence="2" id="KW-1133">Transmembrane helix</keyword>
<proteinExistence type="predicted"/>
<protein>
    <submittedName>
        <fullName evidence="4">Heparan-alpha-glucosaminide N-acetyltransferase domain-containing protein</fullName>
    </submittedName>
</protein>
<dbReference type="PANTHER" id="PTHR30590:SF3">
    <property type="entry name" value="HYPOTHETICAL MEMBRANE SPANNING PROTEIN"/>
    <property type="match status" value="1"/>
</dbReference>
<dbReference type="EMBL" id="CP121252">
    <property type="protein sequence ID" value="WFP16987.1"/>
    <property type="molecule type" value="Genomic_DNA"/>
</dbReference>
<dbReference type="Pfam" id="PF01757">
    <property type="entry name" value="Acyl_transf_3"/>
    <property type="match status" value="1"/>
</dbReference>
<dbReference type="Proteomes" id="UP001219037">
    <property type="component" value="Chromosome"/>
</dbReference>
<organism evidence="4 5">
    <name type="scientific">Citricoccus muralis</name>
    <dbReference type="NCBI Taxonomy" id="169134"/>
    <lineage>
        <taxon>Bacteria</taxon>
        <taxon>Bacillati</taxon>
        <taxon>Actinomycetota</taxon>
        <taxon>Actinomycetes</taxon>
        <taxon>Micrococcales</taxon>
        <taxon>Micrococcaceae</taxon>
        <taxon>Citricoccus</taxon>
    </lineage>
</organism>
<keyword evidence="2" id="KW-0472">Membrane</keyword>
<feature type="transmembrane region" description="Helical" evidence="2">
    <location>
        <begin position="226"/>
        <end position="251"/>
    </location>
</feature>
<dbReference type="RefSeq" id="WP_278158191.1">
    <property type="nucleotide sequence ID" value="NZ_CP121252.1"/>
</dbReference>
<sequence length="375" mass="40272">MTPSDPDPTEPARSASAAGGASTVGGRPTRRRMVGLDAARALAIIGMLAVNVGPDLNDEVAGLIYELPRGRASLLFMILAGIGISLMTRAARTERAPLPWRTLLWRAVLLLGLGLGLQLLGHEVSVILACYGVLFLIGLPLARAPAWLLVVITVVMLALGPVLWIQLQVWTGVTYDFNPAALTDAPGPLLHKIFFSGAYPVVVWVVPFVFGMALGRVDLRRRRTQWTLLAGGVAAAVIGFAVSRLLIGMFGQPGEDPGLDRLWSAVDHSQMPLWLISGSGSAVAVMSLCLLLEEPLRRWGAALVSAGRLSLTLYVLHLVLLAVLVRPGPDTLAGGYAVTVTMSLGLILGAHLWWRRWGVGPLERLLTWPPLRRRS</sequence>
<feature type="transmembrane region" description="Helical" evidence="2">
    <location>
        <begin position="149"/>
        <end position="173"/>
    </location>
</feature>
<feature type="transmembrane region" description="Helical" evidence="2">
    <location>
        <begin position="299"/>
        <end position="324"/>
    </location>
</feature>